<comment type="caution">
    <text evidence="1">The sequence shown here is derived from an EMBL/GenBank/DDBJ whole genome shotgun (WGS) entry which is preliminary data.</text>
</comment>
<organism evidence="1 2">
    <name type="scientific">Ambrosiozyma monospora</name>
    <name type="common">Yeast</name>
    <name type="synonym">Endomycopsis monosporus</name>
    <dbReference type="NCBI Taxonomy" id="43982"/>
    <lineage>
        <taxon>Eukaryota</taxon>
        <taxon>Fungi</taxon>
        <taxon>Dikarya</taxon>
        <taxon>Ascomycota</taxon>
        <taxon>Saccharomycotina</taxon>
        <taxon>Pichiomycetes</taxon>
        <taxon>Pichiales</taxon>
        <taxon>Pichiaceae</taxon>
        <taxon>Ambrosiozyma</taxon>
    </lineage>
</organism>
<dbReference type="Proteomes" id="UP001165064">
    <property type="component" value="Unassembled WGS sequence"/>
</dbReference>
<name>A0ACB5TK49_AMBMO</name>
<reference evidence="1" key="1">
    <citation type="submission" date="2023-04" db="EMBL/GenBank/DDBJ databases">
        <title>Ambrosiozyma monospora NBRC 10751.</title>
        <authorList>
            <person name="Ichikawa N."/>
            <person name="Sato H."/>
            <person name="Tonouchi N."/>
        </authorList>
    </citation>
    <scope>NUCLEOTIDE SEQUENCE</scope>
    <source>
        <strain evidence="1">NBRC 10751</strain>
    </source>
</reference>
<gene>
    <name evidence="1" type="ORF">Amon02_000859900</name>
</gene>
<sequence>MEEKLPGKFKGNSSVPSYPHDHQSNSLAVSELLNNETNNGKPPNTSFFKACHSNYEKVKFLSYKLSDLTNTEEPVEIVEAPAETQQQQQQQRQQQRPRGRPANTESSSGQVNHTLAKLTKEEVEEKFKNGVDLSTDLVVNSVSQFDYFVKNCSNSGNTNLYNGNGNGGGIGAILNPKNVNKLKMARDLLNDILKNYEGC</sequence>
<evidence type="ECO:0000313" key="2">
    <source>
        <dbReference type="Proteomes" id="UP001165064"/>
    </source>
</evidence>
<accession>A0ACB5TK49</accession>
<keyword evidence="2" id="KW-1185">Reference proteome</keyword>
<evidence type="ECO:0000313" key="1">
    <source>
        <dbReference type="EMBL" id="GME89879.1"/>
    </source>
</evidence>
<dbReference type="EMBL" id="BSXS01007692">
    <property type="protein sequence ID" value="GME89879.1"/>
    <property type="molecule type" value="Genomic_DNA"/>
</dbReference>
<protein>
    <submittedName>
        <fullName evidence="1">Unnamed protein product</fullName>
    </submittedName>
</protein>
<proteinExistence type="predicted"/>